<comment type="caution">
    <text evidence="3">The sequence shown here is derived from an EMBL/GenBank/DDBJ whole genome shotgun (WGS) entry which is preliminary data.</text>
</comment>
<dbReference type="EMBL" id="JACHKY010000001">
    <property type="protein sequence ID" value="MBB4796601.1"/>
    <property type="molecule type" value="Genomic_DNA"/>
</dbReference>
<dbReference type="InterPro" id="IPR027372">
    <property type="entry name" value="Phytase-like_dom"/>
</dbReference>
<dbReference type="Pfam" id="PF13449">
    <property type="entry name" value="Phytase-like"/>
    <property type="match status" value="1"/>
</dbReference>
<dbReference type="InterPro" id="IPR014567">
    <property type="entry name" value="UCP031900"/>
</dbReference>
<dbReference type="SUPFAM" id="SSF50956">
    <property type="entry name" value="Thermostable phytase (3-phytase)"/>
    <property type="match status" value="1"/>
</dbReference>
<dbReference type="AlphaFoldDB" id="A0A7W7ILM5"/>
<dbReference type="RefSeq" id="WP_184266279.1">
    <property type="nucleotide sequence ID" value="NZ_JACHKY010000001.1"/>
</dbReference>
<evidence type="ECO:0000313" key="4">
    <source>
        <dbReference type="Proteomes" id="UP000539957"/>
    </source>
</evidence>
<feature type="signal peptide" evidence="1">
    <location>
        <begin position="1"/>
        <end position="21"/>
    </location>
</feature>
<dbReference type="Proteomes" id="UP000539957">
    <property type="component" value="Unassembled WGS sequence"/>
</dbReference>
<gene>
    <name evidence="3" type="ORF">HNP32_000315</name>
</gene>
<proteinExistence type="predicted"/>
<accession>A0A7W7ILM5</accession>
<protein>
    <recommendedName>
        <fullName evidence="2">Phytase-like domain-containing protein</fullName>
    </recommendedName>
</protein>
<dbReference type="PIRSF" id="PIRSF031900">
    <property type="entry name" value="UCP031900"/>
    <property type="match status" value="1"/>
</dbReference>
<keyword evidence="4" id="KW-1185">Reference proteome</keyword>
<feature type="domain" description="Phytase-like" evidence="2">
    <location>
        <begin position="75"/>
        <end position="309"/>
    </location>
</feature>
<dbReference type="PROSITE" id="PS51257">
    <property type="entry name" value="PROKAR_LIPOPROTEIN"/>
    <property type="match status" value="1"/>
</dbReference>
<keyword evidence="1" id="KW-0732">Signal</keyword>
<reference evidence="3 4" key="1">
    <citation type="submission" date="2020-08" db="EMBL/GenBank/DDBJ databases">
        <title>Functional genomics of gut bacteria from endangered species of beetles.</title>
        <authorList>
            <person name="Carlos-Shanley C."/>
        </authorList>
    </citation>
    <scope>NUCLEOTIDE SEQUENCE [LARGE SCALE GENOMIC DNA]</scope>
    <source>
        <strain evidence="3 4">S00123</strain>
    </source>
</reference>
<evidence type="ECO:0000313" key="3">
    <source>
        <dbReference type="EMBL" id="MBB4796601.1"/>
    </source>
</evidence>
<evidence type="ECO:0000256" key="1">
    <source>
        <dbReference type="SAM" id="SignalP"/>
    </source>
</evidence>
<feature type="chain" id="PRO_5030971646" description="Phytase-like domain-containing protein" evidence="1">
    <location>
        <begin position="22"/>
        <end position="325"/>
    </location>
</feature>
<sequence>MNRRVYVAALAALTLAACASAVVTSQPWTPTPEADGWSPVSVSTRAVGLGLPGARLAKGVRFAGGVTLLADRNSPLHSLSDLKLTGDGGFIAVSDVGDLARGRLRLDTDGRLIGLDGFQVRRLTLGDGAPIRRKPEGDAEGLALTANGDLLVSFEREHRLWNYGPLTALRARPETMRRPDVPFAENDGMEALAVSGDGWLVAGEAGGVWDCSAAGCAVLTAPPEAPIPFHDYRITGVDRDPAGDGWFVVQRSFGFPGGLRARVRRMAADGSLGPVLVELKLPGTTDNFEGIAAERRGDRTRIYILSDDNDFALQRTMMLAFDVAA</sequence>
<evidence type="ECO:0000259" key="2">
    <source>
        <dbReference type="Pfam" id="PF13449"/>
    </source>
</evidence>
<name>A0A7W7ILM5_9CAUL</name>
<organism evidence="3 4">
    <name type="scientific">Brevundimonas bullata</name>
    <dbReference type="NCBI Taxonomy" id="13160"/>
    <lineage>
        <taxon>Bacteria</taxon>
        <taxon>Pseudomonadati</taxon>
        <taxon>Pseudomonadota</taxon>
        <taxon>Alphaproteobacteria</taxon>
        <taxon>Caulobacterales</taxon>
        <taxon>Caulobacteraceae</taxon>
        <taxon>Brevundimonas</taxon>
    </lineage>
</organism>